<dbReference type="EMBL" id="VDFQ02000005">
    <property type="protein sequence ID" value="KAA1420729.1"/>
    <property type="molecule type" value="Genomic_DNA"/>
</dbReference>
<comment type="caution">
    <text evidence="3">The sequence shown here is derived from an EMBL/GenBank/DDBJ whole genome shotgun (WGS) entry which is preliminary data.</text>
</comment>
<dbReference type="CDD" id="cd00085">
    <property type="entry name" value="HNHc"/>
    <property type="match status" value="1"/>
</dbReference>
<sequence length="455" mass="49440">MALVGELDPGHLREVARCRAAAEAAESAALLAADEAGQREAAAMESALQRQLHVRALRMEIAVAAGLSEGQLQSRLREVRDVRDRLPSVWAAHRAGLVDGYRVHLVAEALGRLDGDAAAERLGAKAVAYAQSHTASELRAWLRRFVARAEPEAHAERARRGRDDRQVAVRHGDDGMSELWALLPTLQAATIDARLRREAGRLCDSADGAEPSDSADGAEPQEGRDERTLAQKRADLLVAWATGPAATADQSPSGRPAVDVAVVMTAEALAGATDEPVVSSDGAWVIPAQDVRDLLADRASDNLFWHRILTTSAGRMLDHTYLGRFAPDLLARAVRLRDGVCQAPGCTAQAERCDIDHRVPWPRGTTSGSNLWPLCRRHHQLKSHGYLTPVARDRPDRDERDWAWRLPSGRIVAAERRLDEAAAPADPAPDAPAHPSSVVERFLKQLIDRHARTPG</sequence>
<dbReference type="SMART" id="SM00507">
    <property type="entry name" value="HNHc"/>
    <property type="match status" value="1"/>
</dbReference>
<evidence type="ECO:0000313" key="3">
    <source>
        <dbReference type="EMBL" id="KAA1420729.1"/>
    </source>
</evidence>
<dbReference type="InterPro" id="IPR003615">
    <property type="entry name" value="HNH_nuc"/>
</dbReference>
<dbReference type="AlphaFoldDB" id="A0A5Q6RRQ5"/>
<dbReference type="InterPro" id="IPR003870">
    <property type="entry name" value="DUF222"/>
</dbReference>
<proteinExistence type="predicted"/>
<feature type="domain" description="HNH nuclease" evidence="2">
    <location>
        <begin position="329"/>
        <end position="380"/>
    </location>
</feature>
<accession>A0A5Q6RRQ5</accession>
<evidence type="ECO:0000313" key="4">
    <source>
        <dbReference type="Proteomes" id="UP000307768"/>
    </source>
</evidence>
<protein>
    <submittedName>
        <fullName evidence="3">DUF222 domain-containing protein</fullName>
    </submittedName>
</protein>
<dbReference type="OrthoDB" id="4426006at2"/>
<feature type="region of interest" description="Disordered" evidence="1">
    <location>
        <begin position="417"/>
        <end position="437"/>
    </location>
</feature>
<dbReference type="RefSeq" id="WP_149770898.1">
    <property type="nucleotide sequence ID" value="NZ_VDFQ02000005.1"/>
</dbReference>
<dbReference type="Pfam" id="PF02720">
    <property type="entry name" value="DUF222"/>
    <property type="match status" value="1"/>
</dbReference>
<evidence type="ECO:0000256" key="1">
    <source>
        <dbReference type="SAM" id="MobiDB-lite"/>
    </source>
</evidence>
<evidence type="ECO:0000259" key="2">
    <source>
        <dbReference type="SMART" id="SM00507"/>
    </source>
</evidence>
<organism evidence="3 4">
    <name type="scientific">Mumia zhuanghuii</name>
    <dbReference type="NCBI Taxonomy" id="2585211"/>
    <lineage>
        <taxon>Bacteria</taxon>
        <taxon>Bacillati</taxon>
        <taxon>Actinomycetota</taxon>
        <taxon>Actinomycetes</taxon>
        <taxon>Propionibacteriales</taxon>
        <taxon>Nocardioidaceae</taxon>
        <taxon>Mumia</taxon>
    </lineage>
</organism>
<dbReference type="Gene3D" id="1.10.30.50">
    <property type="match status" value="1"/>
</dbReference>
<dbReference type="Proteomes" id="UP000307768">
    <property type="component" value="Unassembled WGS sequence"/>
</dbReference>
<feature type="region of interest" description="Disordered" evidence="1">
    <location>
        <begin position="203"/>
        <end position="226"/>
    </location>
</feature>
<reference evidence="3 4" key="1">
    <citation type="submission" date="2019-09" db="EMBL/GenBank/DDBJ databases">
        <title>Mumia zhuanghuii sp. nov. isolated from the intestinal contents of plateau pika (Ochotona curzoniae) in the Qinghai-Tibet plateau of China.</title>
        <authorList>
            <person name="Tian Z."/>
        </authorList>
    </citation>
    <scope>NUCLEOTIDE SEQUENCE [LARGE SCALE GENOMIC DNA]</scope>
    <source>
        <strain evidence="4">350</strain>
    </source>
</reference>
<name>A0A5Q6RRQ5_9ACTN</name>
<gene>
    <name evidence="3" type="ORF">FE697_017485</name>
</gene>